<evidence type="ECO:0000313" key="5">
    <source>
        <dbReference type="Proteomes" id="UP000724672"/>
    </source>
</evidence>
<organism evidence="4 5">
    <name type="scientific">Anaeromonas frigoriresistens</name>
    <dbReference type="NCBI Taxonomy" id="2683708"/>
    <lineage>
        <taxon>Bacteria</taxon>
        <taxon>Bacillati</taxon>
        <taxon>Bacillota</taxon>
        <taxon>Tissierellia</taxon>
        <taxon>Tissierellales</taxon>
        <taxon>Thermohalobacteraceae</taxon>
        <taxon>Anaeromonas</taxon>
    </lineage>
</organism>
<protein>
    <submittedName>
        <fullName evidence="4">HIT family protein</fullName>
    </submittedName>
</protein>
<feature type="short sequence motif" description="Histidine triad motif" evidence="2">
    <location>
        <begin position="95"/>
        <end position="99"/>
    </location>
</feature>
<dbReference type="PROSITE" id="PS51084">
    <property type="entry name" value="HIT_2"/>
    <property type="match status" value="1"/>
</dbReference>
<sequence>MENCMFCKIVQGEIKANIIYEDELVIVFLDIDPINKGHLLIIPRKHKLDLDELSFEESSKIMEVSKMMIRVLKKQFNLDGYSIMQNGGEFNDIGHYHMHVFPRYKKDGFGWTFGEVEDHDLSDIGKKFIKEISNTK</sequence>
<reference evidence="4" key="1">
    <citation type="submission" date="2019-12" db="EMBL/GenBank/DDBJ databases">
        <title>Clostridiaceae gen. nov. sp. nov., isolated from sediment in Xinjiang, China.</title>
        <authorList>
            <person name="Zhang R."/>
        </authorList>
    </citation>
    <scope>NUCLEOTIDE SEQUENCE</scope>
    <source>
        <strain evidence="4">D2Q-11</strain>
    </source>
</reference>
<feature type="domain" description="HIT" evidence="3">
    <location>
        <begin position="5"/>
        <end position="111"/>
    </location>
</feature>
<dbReference type="Gene3D" id="3.30.428.10">
    <property type="entry name" value="HIT-like"/>
    <property type="match status" value="1"/>
</dbReference>
<dbReference type="InterPro" id="IPR036265">
    <property type="entry name" value="HIT-like_sf"/>
</dbReference>
<gene>
    <name evidence="4" type="ORF">GOQ27_03550</name>
</gene>
<evidence type="ECO:0000256" key="1">
    <source>
        <dbReference type="PIRSR" id="PIRSR601310-1"/>
    </source>
</evidence>
<evidence type="ECO:0000259" key="3">
    <source>
        <dbReference type="PROSITE" id="PS51084"/>
    </source>
</evidence>
<dbReference type="Pfam" id="PF01230">
    <property type="entry name" value="HIT"/>
    <property type="match status" value="1"/>
</dbReference>
<evidence type="ECO:0000256" key="2">
    <source>
        <dbReference type="PROSITE-ProRule" id="PRU00464"/>
    </source>
</evidence>
<dbReference type="Proteomes" id="UP000724672">
    <property type="component" value="Unassembled WGS sequence"/>
</dbReference>
<keyword evidence="5" id="KW-1185">Reference proteome</keyword>
<dbReference type="PRINTS" id="PR00332">
    <property type="entry name" value="HISTRIAD"/>
</dbReference>
<dbReference type="EMBL" id="WSFT01000016">
    <property type="protein sequence ID" value="MBS4537521.1"/>
    <property type="molecule type" value="Genomic_DNA"/>
</dbReference>
<dbReference type="InterPro" id="IPR001310">
    <property type="entry name" value="Histidine_triad_HIT"/>
</dbReference>
<dbReference type="PANTHER" id="PTHR46648">
    <property type="entry name" value="HIT FAMILY PROTEIN 1"/>
    <property type="match status" value="1"/>
</dbReference>
<dbReference type="GO" id="GO:0003824">
    <property type="term" value="F:catalytic activity"/>
    <property type="evidence" value="ECO:0007669"/>
    <property type="project" value="InterPro"/>
</dbReference>
<dbReference type="AlphaFoldDB" id="A0A942UV94"/>
<name>A0A942UV94_9FIRM</name>
<dbReference type="InterPro" id="IPR011146">
    <property type="entry name" value="HIT-like"/>
</dbReference>
<evidence type="ECO:0000313" key="4">
    <source>
        <dbReference type="EMBL" id="MBS4537521.1"/>
    </source>
</evidence>
<dbReference type="SUPFAM" id="SSF54197">
    <property type="entry name" value="HIT-like"/>
    <property type="match status" value="1"/>
</dbReference>
<proteinExistence type="predicted"/>
<accession>A0A942UV94</accession>
<dbReference type="PANTHER" id="PTHR46648:SF1">
    <property type="entry name" value="ADENOSINE 5'-MONOPHOSPHORAMIDASE HNT1"/>
    <property type="match status" value="1"/>
</dbReference>
<feature type="active site" description="Tele-AMP-histidine intermediate" evidence="1">
    <location>
        <position position="99"/>
    </location>
</feature>
<dbReference type="GO" id="GO:0009117">
    <property type="term" value="P:nucleotide metabolic process"/>
    <property type="evidence" value="ECO:0007669"/>
    <property type="project" value="TreeGrafter"/>
</dbReference>
<comment type="caution">
    <text evidence="4">The sequence shown here is derived from an EMBL/GenBank/DDBJ whole genome shotgun (WGS) entry which is preliminary data.</text>
</comment>